<reference evidence="1" key="1">
    <citation type="journal article" date="2014" name="Front. Microbiol.">
        <title>High frequency of phylogenetically diverse reductive dehalogenase-homologous genes in deep subseafloor sedimentary metagenomes.</title>
        <authorList>
            <person name="Kawai M."/>
            <person name="Futagami T."/>
            <person name="Toyoda A."/>
            <person name="Takaki Y."/>
            <person name="Nishi S."/>
            <person name="Hori S."/>
            <person name="Arai W."/>
            <person name="Tsubouchi T."/>
            <person name="Morono Y."/>
            <person name="Uchiyama I."/>
            <person name="Ito T."/>
            <person name="Fujiyama A."/>
            <person name="Inagaki F."/>
            <person name="Takami H."/>
        </authorList>
    </citation>
    <scope>NUCLEOTIDE SEQUENCE</scope>
    <source>
        <strain evidence="1">Expedition CK06-06</strain>
    </source>
</reference>
<sequence length="34" mass="3713">SSSVTDVTDEYEFLAEPQEFEHVVALTVGIITDA</sequence>
<feature type="non-terminal residue" evidence="1">
    <location>
        <position position="1"/>
    </location>
</feature>
<gene>
    <name evidence="1" type="ORF">S01H1_43853</name>
</gene>
<accession>X0VQB1</accession>
<dbReference type="EMBL" id="BARS01027948">
    <property type="protein sequence ID" value="GAG02756.1"/>
    <property type="molecule type" value="Genomic_DNA"/>
</dbReference>
<dbReference type="AlphaFoldDB" id="X0VQB1"/>
<organism evidence="1">
    <name type="scientific">marine sediment metagenome</name>
    <dbReference type="NCBI Taxonomy" id="412755"/>
    <lineage>
        <taxon>unclassified sequences</taxon>
        <taxon>metagenomes</taxon>
        <taxon>ecological metagenomes</taxon>
    </lineage>
</organism>
<protein>
    <submittedName>
        <fullName evidence="1">Uncharacterized protein</fullName>
    </submittedName>
</protein>
<proteinExistence type="predicted"/>
<comment type="caution">
    <text evidence="1">The sequence shown here is derived from an EMBL/GenBank/DDBJ whole genome shotgun (WGS) entry which is preliminary data.</text>
</comment>
<name>X0VQB1_9ZZZZ</name>
<evidence type="ECO:0000313" key="1">
    <source>
        <dbReference type="EMBL" id="GAG02756.1"/>
    </source>
</evidence>